<dbReference type="Pfam" id="PF21096">
    <property type="entry name" value="RecA_C"/>
    <property type="match status" value="1"/>
</dbReference>
<dbReference type="InterPro" id="IPR023400">
    <property type="entry name" value="RecA_C_sf"/>
</dbReference>
<dbReference type="AlphaFoldDB" id="X0YEY5"/>
<accession>X0YEY5</accession>
<protein>
    <recommendedName>
        <fullName evidence="1">RecA-like C-terminal domain-containing protein</fullName>
    </recommendedName>
</protein>
<sequence>IGQGKEEARKFLKENRDVAANIEKALLAALQEQKPSNAERARKSA</sequence>
<name>X0YEY5_9ZZZZ</name>
<feature type="non-terminal residue" evidence="2">
    <location>
        <position position="1"/>
    </location>
</feature>
<reference evidence="2" key="1">
    <citation type="journal article" date="2014" name="Front. Microbiol.">
        <title>High frequency of phylogenetically diverse reductive dehalogenase-homologous genes in deep subseafloor sedimentary metagenomes.</title>
        <authorList>
            <person name="Kawai M."/>
            <person name="Futagami T."/>
            <person name="Toyoda A."/>
            <person name="Takaki Y."/>
            <person name="Nishi S."/>
            <person name="Hori S."/>
            <person name="Arai W."/>
            <person name="Tsubouchi T."/>
            <person name="Morono Y."/>
            <person name="Uchiyama I."/>
            <person name="Ito T."/>
            <person name="Fujiyama A."/>
            <person name="Inagaki F."/>
            <person name="Takami H."/>
        </authorList>
    </citation>
    <scope>NUCLEOTIDE SEQUENCE</scope>
    <source>
        <strain evidence="2">Expedition CK06-06</strain>
    </source>
</reference>
<dbReference type="Gene3D" id="3.30.250.10">
    <property type="entry name" value="RecA protein, C-terminal domain"/>
    <property type="match status" value="1"/>
</dbReference>
<feature type="domain" description="RecA-like C-terminal" evidence="1">
    <location>
        <begin position="1"/>
        <end position="30"/>
    </location>
</feature>
<dbReference type="EMBL" id="BARS01054274">
    <property type="protein sequence ID" value="GAG47248.1"/>
    <property type="molecule type" value="Genomic_DNA"/>
</dbReference>
<dbReference type="InterPro" id="IPR049261">
    <property type="entry name" value="RecA-like_C"/>
</dbReference>
<gene>
    <name evidence="2" type="ORF">S01H1_80375</name>
</gene>
<evidence type="ECO:0000259" key="1">
    <source>
        <dbReference type="Pfam" id="PF21096"/>
    </source>
</evidence>
<comment type="caution">
    <text evidence="2">The sequence shown here is derived from an EMBL/GenBank/DDBJ whole genome shotgun (WGS) entry which is preliminary data.</text>
</comment>
<dbReference type="SUPFAM" id="SSF54752">
    <property type="entry name" value="RecA protein, C-terminal domain"/>
    <property type="match status" value="1"/>
</dbReference>
<organism evidence="2">
    <name type="scientific">marine sediment metagenome</name>
    <dbReference type="NCBI Taxonomy" id="412755"/>
    <lineage>
        <taxon>unclassified sequences</taxon>
        <taxon>metagenomes</taxon>
        <taxon>ecological metagenomes</taxon>
    </lineage>
</organism>
<evidence type="ECO:0000313" key="2">
    <source>
        <dbReference type="EMBL" id="GAG47248.1"/>
    </source>
</evidence>
<proteinExistence type="predicted"/>